<accession>A0A6H2A053</accession>
<dbReference type="AlphaFoldDB" id="A0A6H2A053"/>
<name>A0A6H2A053_9ZZZZ</name>
<evidence type="ECO:0000313" key="1">
    <source>
        <dbReference type="EMBL" id="QJA53566.1"/>
    </source>
</evidence>
<gene>
    <name evidence="1" type="ORF">TM448A03703_0015</name>
    <name evidence="2" type="ORF">TM448B03554_0002</name>
</gene>
<dbReference type="EMBL" id="MT144431">
    <property type="protein sequence ID" value="QJA53566.1"/>
    <property type="molecule type" value="Genomic_DNA"/>
</dbReference>
<protein>
    <submittedName>
        <fullName evidence="1">Uncharacterized protein</fullName>
    </submittedName>
</protein>
<sequence length="51" mass="5835">MEELKKPLLQVRLPEMEEVEVYLIKLEDGRVVARTKDELEKAPLPKSSKGA</sequence>
<reference evidence="1" key="1">
    <citation type="submission" date="2020-03" db="EMBL/GenBank/DDBJ databases">
        <title>The deep terrestrial virosphere.</title>
        <authorList>
            <person name="Holmfeldt K."/>
            <person name="Nilsson E."/>
            <person name="Simone D."/>
            <person name="Lopez-Fernandez M."/>
            <person name="Wu X."/>
            <person name="de Brujin I."/>
            <person name="Lundin D."/>
            <person name="Andersson A."/>
            <person name="Bertilsson S."/>
            <person name="Dopson M."/>
        </authorList>
    </citation>
    <scope>NUCLEOTIDE SEQUENCE</scope>
    <source>
        <strain evidence="1">TM448A03703</strain>
        <strain evidence="2">TM448B03554</strain>
    </source>
</reference>
<dbReference type="EMBL" id="MT145025">
    <property type="protein sequence ID" value="QJI02719.1"/>
    <property type="molecule type" value="Genomic_DNA"/>
</dbReference>
<proteinExistence type="predicted"/>
<evidence type="ECO:0000313" key="2">
    <source>
        <dbReference type="EMBL" id="QJI02719.1"/>
    </source>
</evidence>
<organism evidence="1">
    <name type="scientific">viral metagenome</name>
    <dbReference type="NCBI Taxonomy" id="1070528"/>
    <lineage>
        <taxon>unclassified sequences</taxon>
        <taxon>metagenomes</taxon>
        <taxon>organismal metagenomes</taxon>
    </lineage>
</organism>